<evidence type="ECO:0000313" key="15">
    <source>
        <dbReference type="Proteomes" id="UP001174691"/>
    </source>
</evidence>
<dbReference type="SMART" id="SM00501">
    <property type="entry name" value="BRIGHT"/>
    <property type="match status" value="1"/>
</dbReference>
<dbReference type="GO" id="GO:0031848">
    <property type="term" value="P:protection from non-homologous end joining at telomere"/>
    <property type="evidence" value="ECO:0007669"/>
    <property type="project" value="TreeGrafter"/>
</dbReference>
<accession>A0AA38RG66</accession>
<feature type="region of interest" description="Disordered" evidence="12">
    <location>
        <begin position="450"/>
        <end position="485"/>
    </location>
</feature>
<feature type="region of interest" description="Disordered" evidence="12">
    <location>
        <begin position="274"/>
        <end position="326"/>
    </location>
</feature>
<protein>
    <recommendedName>
        <fullName evidence="4">Telomeric repeat-binding factor 2-interacting protein 1</fullName>
    </recommendedName>
    <alternativeName>
        <fullName evidence="11">Repressor/activator protein 1 homolog</fullName>
    </alternativeName>
</protein>
<reference evidence="14" key="1">
    <citation type="submission" date="2022-07" db="EMBL/GenBank/DDBJ databases">
        <title>Fungi with potential for degradation of polypropylene.</title>
        <authorList>
            <person name="Gostincar C."/>
        </authorList>
    </citation>
    <scope>NUCLEOTIDE SEQUENCE</scope>
    <source>
        <strain evidence="14">EXF-13287</strain>
    </source>
</reference>
<dbReference type="InterPro" id="IPR001606">
    <property type="entry name" value="ARID_dom"/>
</dbReference>
<proteinExistence type="inferred from homology"/>
<comment type="subcellular location">
    <subcellularLocation>
        <location evidence="2">Chromosome</location>
        <location evidence="2">Telomere</location>
    </subcellularLocation>
    <subcellularLocation>
        <location evidence="1">Nucleus</location>
    </subcellularLocation>
</comment>
<dbReference type="CDD" id="cd11655">
    <property type="entry name" value="rap1_myb-like"/>
    <property type="match status" value="2"/>
</dbReference>
<feature type="domain" description="ARID" evidence="13">
    <location>
        <begin position="483"/>
        <end position="575"/>
    </location>
</feature>
<dbReference type="SUPFAM" id="SSF46774">
    <property type="entry name" value="ARID-like"/>
    <property type="match status" value="1"/>
</dbReference>
<dbReference type="Gene3D" id="1.10.10.60">
    <property type="entry name" value="Homeodomain-like"/>
    <property type="match status" value="2"/>
</dbReference>
<feature type="compositionally biased region" description="Polar residues" evidence="12">
    <location>
        <begin position="883"/>
        <end position="896"/>
    </location>
</feature>
<evidence type="ECO:0000259" key="13">
    <source>
        <dbReference type="PROSITE" id="PS51011"/>
    </source>
</evidence>
<dbReference type="PANTHER" id="PTHR16466">
    <property type="entry name" value="TELOMERE REPEAT-BINDING FACTOR 2-INTERACTING PROTEIN 1"/>
    <property type="match status" value="1"/>
</dbReference>
<dbReference type="Pfam" id="PF01388">
    <property type="entry name" value="ARID"/>
    <property type="match status" value="1"/>
</dbReference>
<keyword evidence="6" id="KW-0779">Telomere</keyword>
<dbReference type="Pfam" id="PF16589">
    <property type="entry name" value="BRCT_2"/>
    <property type="match status" value="1"/>
</dbReference>
<dbReference type="SUPFAM" id="SSF46689">
    <property type="entry name" value="Homeodomain-like"/>
    <property type="match status" value="2"/>
</dbReference>
<sequence length="1044" mass="115453">MPRRLFEGVRFFVYDNVPMRDRWLEDIQDNGGILTRDMDTADVRIADHVRTRGRSAPENSVSYKFIEQSVKKGALEDIDNHRITGIVRNPAASTRPSHGKKTPFTGSDDQILSNWVAKKEQEHAALTGNKIFQELEAVCPHHSWQSWRSRYVSYKNLLPKPKLSAPEPAVRGAASHEHAPAPPRNQRAAPAPASSRPQPAGTGRVKFTEDDDQLLLQYVHEAREVGKPTSGNKIYQELAEEYPHHSWHSWRDRYVRILEPRLRPAALKDAASPASEARQVVTEKAVTRKPSAKSAGGRPAAVAPVTQPARPVAKSTGVDDDDDFPSIDELLATEDAQVRQAKGHPGLRNNGNSDRVGVLGPSSTARGTAGLSIEDLDRRLTEIELAKLLQPRVRGYFVRSALRQLKHYLPQLQAATRGVFLRSKLRDFEEDLVRLQAHASGALVRMALRPEEEDDSTDGAVAGLEERNGPAGDLTPRPPRSAKTPKEEFYSLLNGYLDATGAQIDLWPKIQGRALDLWELWQAVKSLDQGRSPSIRNWEQIAENLGFDWIDEPEVTVKLKNCYEANLGEFEELQEAFEAEDLGSQAEWESQRSAADEDTVLGVAHPVLPSGSLPFQSSPPRITGQKRPFQPELVPSSVFSPVKRMRYSKDMVIPSSPEQKKAAATPRLSAKDVVLYDRGRATAVSSVRLDGLSHPSPERLPPSKATLGPETQDLGFENGFHSQPDIVSVVDTSPSEHLQFENSQLSPIPFSGFKLRDVPYRSPLGQASSNPSQGKIVPDPAVAKHINGGSIVPLIEDPDDHLSATKLHRTAEPRSSSPVEAKAKRRSLPASFRRAVSPPGTGPKAAPPAPPRVSLPTVTNNHAADLFPPLHPSRDRPFHDTATIKTKQPSLPTRPTHSPGSLTPASPPPPKILPSGPTPPEGCPMDEVMDFYMSLGYRQSHIIEAFKATLTWGLAAVVMQELKEGRGIPANWEGVWTAGDDRDLRFVLEVEGEVQARRRSGEPPGREDRARARRAERARRRLETKHGRQRMEDRKISFKVYVRG</sequence>
<gene>
    <name evidence="14" type="ORF">NKR19_g10121</name>
</gene>
<evidence type="ECO:0000256" key="8">
    <source>
        <dbReference type="ARBA" id="ARBA00023159"/>
    </source>
</evidence>
<feature type="region of interest" description="Disordered" evidence="12">
    <location>
        <begin position="807"/>
        <end position="924"/>
    </location>
</feature>
<evidence type="ECO:0000256" key="2">
    <source>
        <dbReference type="ARBA" id="ARBA00004574"/>
    </source>
</evidence>
<dbReference type="InterPro" id="IPR036431">
    <property type="entry name" value="ARID_dom_sf"/>
</dbReference>
<feature type="region of interest" description="Disordered" evidence="12">
    <location>
        <begin position="165"/>
        <end position="205"/>
    </location>
</feature>
<dbReference type="PANTHER" id="PTHR16466:SF6">
    <property type="entry name" value="TELOMERIC REPEAT-BINDING FACTOR 2-INTERACTING PROTEIN 1"/>
    <property type="match status" value="1"/>
</dbReference>
<keyword evidence="9" id="KW-0804">Transcription</keyword>
<dbReference type="InterPro" id="IPR001357">
    <property type="entry name" value="BRCT_dom"/>
</dbReference>
<dbReference type="SMART" id="SM01014">
    <property type="entry name" value="ARID"/>
    <property type="match status" value="1"/>
</dbReference>
<dbReference type="AlphaFoldDB" id="A0AA38RG66"/>
<evidence type="ECO:0000256" key="5">
    <source>
        <dbReference type="ARBA" id="ARBA00022454"/>
    </source>
</evidence>
<evidence type="ECO:0000256" key="11">
    <source>
        <dbReference type="ARBA" id="ARBA00032471"/>
    </source>
</evidence>
<dbReference type="Gene3D" id="1.10.150.60">
    <property type="entry name" value="ARID DNA-binding domain"/>
    <property type="match status" value="1"/>
</dbReference>
<evidence type="ECO:0000256" key="7">
    <source>
        <dbReference type="ARBA" id="ARBA00023015"/>
    </source>
</evidence>
<feature type="compositionally biased region" description="Low complexity" evidence="12">
    <location>
        <begin position="184"/>
        <end position="200"/>
    </location>
</feature>
<feature type="region of interest" description="Disordered" evidence="12">
    <location>
        <begin position="996"/>
        <end position="1031"/>
    </location>
</feature>
<evidence type="ECO:0000313" key="14">
    <source>
        <dbReference type="EMBL" id="KAJ9129937.1"/>
    </source>
</evidence>
<dbReference type="PROSITE" id="PS51011">
    <property type="entry name" value="ARID"/>
    <property type="match status" value="1"/>
</dbReference>
<dbReference type="Pfam" id="PF08914">
    <property type="entry name" value="Myb_Rap1"/>
    <property type="match status" value="2"/>
</dbReference>
<evidence type="ECO:0000256" key="9">
    <source>
        <dbReference type="ARBA" id="ARBA00023163"/>
    </source>
</evidence>
<dbReference type="InterPro" id="IPR015010">
    <property type="entry name" value="TERF2IP_Myb"/>
</dbReference>
<keyword evidence="15" id="KW-1185">Reference proteome</keyword>
<dbReference type="Proteomes" id="UP001174691">
    <property type="component" value="Unassembled WGS sequence"/>
</dbReference>
<evidence type="ECO:0000256" key="1">
    <source>
        <dbReference type="ARBA" id="ARBA00004123"/>
    </source>
</evidence>
<dbReference type="GO" id="GO:0070187">
    <property type="term" value="C:shelterin complex"/>
    <property type="evidence" value="ECO:0007669"/>
    <property type="project" value="TreeGrafter"/>
</dbReference>
<evidence type="ECO:0000256" key="4">
    <source>
        <dbReference type="ARBA" id="ARBA00017805"/>
    </source>
</evidence>
<evidence type="ECO:0000256" key="6">
    <source>
        <dbReference type="ARBA" id="ARBA00022895"/>
    </source>
</evidence>
<dbReference type="GO" id="GO:0010833">
    <property type="term" value="P:telomere maintenance via telomere lengthening"/>
    <property type="evidence" value="ECO:0007669"/>
    <property type="project" value="TreeGrafter"/>
</dbReference>
<name>A0AA38RG66_9PEZI</name>
<keyword evidence="8" id="KW-0010">Activator</keyword>
<keyword evidence="5" id="KW-0158">Chromosome</keyword>
<dbReference type="InterPro" id="IPR009057">
    <property type="entry name" value="Homeodomain-like_sf"/>
</dbReference>
<keyword evidence="10" id="KW-0539">Nucleus</keyword>
<dbReference type="InterPro" id="IPR021661">
    <property type="entry name" value="Rap1_C"/>
</dbReference>
<evidence type="ECO:0000256" key="3">
    <source>
        <dbReference type="ARBA" id="ARBA00010467"/>
    </source>
</evidence>
<evidence type="ECO:0000256" key="12">
    <source>
        <dbReference type="SAM" id="MobiDB-lite"/>
    </source>
</evidence>
<feature type="compositionally biased region" description="Pro residues" evidence="12">
    <location>
        <begin position="905"/>
        <end position="922"/>
    </location>
</feature>
<evidence type="ECO:0000256" key="10">
    <source>
        <dbReference type="ARBA" id="ARBA00023242"/>
    </source>
</evidence>
<dbReference type="Pfam" id="PF11626">
    <property type="entry name" value="Rap1_C"/>
    <property type="match status" value="1"/>
</dbReference>
<feature type="compositionally biased region" description="Basic and acidic residues" evidence="12">
    <location>
        <begin position="996"/>
        <end position="1015"/>
    </location>
</feature>
<dbReference type="GO" id="GO:0042162">
    <property type="term" value="F:telomeric DNA binding"/>
    <property type="evidence" value="ECO:0007669"/>
    <property type="project" value="TreeGrafter"/>
</dbReference>
<dbReference type="EMBL" id="JANBVN010000295">
    <property type="protein sequence ID" value="KAJ9129937.1"/>
    <property type="molecule type" value="Genomic_DNA"/>
</dbReference>
<dbReference type="InterPro" id="IPR039595">
    <property type="entry name" value="TE2IP/Rap1"/>
</dbReference>
<keyword evidence="7" id="KW-0805">Transcription regulation</keyword>
<comment type="similarity">
    <text evidence="3">Belongs to the RAP1 family.</text>
</comment>
<organism evidence="14 15">
    <name type="scientific">Coniochaeta hoffmannii</name>
    <dbReference type="NCBI Taxonomy" id="91930"/>
    <lineage>
        <taxon>Eukaryota</taxon>
        <taxon>Fungi</taxon>
        <taxon>Dikarya</taxon>
        <taxon>Ascomycota</taxon>
        <taxon>Pezizomycotina</taxon>
        <taxon>Sordariomycetes</taxon>
        <taxon>Sordariomycetidae</taxon>
        <taxon>Coniochaetales</taxon>
        <taxon>Coniochaetaceae</taxon>
        <taxon>Coniochaeta</taxon>
    </lineage>
</organism>
<dbReference type="PROSITE" id="PS50096">
    <property type="entry name" value="IQ"/>
    <property type="match status" value="1"/>
</dbReference>
<dbReference type="CDD" id="cd16100">
    <property type="entry name" value="ARID"/>
    <property type="match status" value="1"/>
</dbReference>
<comment type="caution">
    <text evidence="14">The sequence shown here is derived from an EMBL/GenBank/DDBJ whole genome shotgun (WGS) entry which is preliminary data.</text>
</comment>